<evidence type="ECO:0000256" key="4">
    <source>
        <dbReference type="SAM" id="Phobius"/>
    </source>
</evidence>
<dbReference type="RefSeq" id="WP_244882698.1">
    <property type="nucleotide sequence ID" value="NZ_FORI01000003.1"/>
</dbReference>
<feature type="domain" description="Periplasmic binding protein" evidence="5">
    <location>
        <begin position="51"/>
        <end position="320"/>
    </location>
</feature>
<comment type="similarity">
    <text evidence="2">Belongs to the bacterial solute-binding protein 2 family.</text>
</comment>
<evidence type="ECO:0000256" key="1">
    <source>
        <dbReference type="ARBA" id="ARBA00004196"/>
    </source>
</evidence>
<keyword evidence="4" id="KW-0472">Membrane</keyword>
<dbReference type="CDD" id="cd06309">
    <property type="entry name" value="PBP1_galactofuranose_YtfQ-like"/>
    <property type="match status" value="1"/>
</dbReference>
<accession>A0A1I3JI19</accession>
<keyword evidence="6" id="KW-0762">Sugar transport</keyword>
<dbReference type="PANTHER" id="PTHR46847">
    <property type="entry name" value="D-ALLOSE-BINDING PERIPLASMIC PROTEIN-RELATED"/>
    <property type="match status" value="1"/>
</dbReference>
<protein>
    <submittedName>
        <fullName evidence="6">Simple sugar transport system substrate-binding protein</fullName>
    </submittedName>
</protein>
<keyword evidence="3" id="KW-0732">Signal</keyword>
<dbReference type="InterPro" id="IPR025997">
    <property type="entry name" value="SBP_2_dom"/>
</dbReference>
<evidence type="ECO:0000313" key="7">
    <source>
        <dbReference type="Proteomes" id="UP000182737"/>
    </source>
</evidence>
<keyword evidence="4" id="KW-0812">Transmembrane</keyword>
<proteinExistence type="inferred from homology"/>
<dbReference type="SUPFAM" id="SSF53822">
    <property type="entry name" value="Periplasmic binding protein-like I"/>
    <property type="match status" value="1"/>
</dbReference>
<name>A0A1I3JI19_9SPIR</name>
<gene>
    <name evidence="6" type="ORF">SAMN04487775_10349</name>
</gene>
<dbReference type="GO" id="GO:0030313">
    <property type="term" value="C:cell envelope"/>
    <property type="evidence" value="ECO:0007669"/>
    <property type="project" value="UniProtKB-SubCell"/>
</dbReference>
<dbReference type="EMBL" id="FORI01000003">
    <property type="protein sequence ID" value="SFI59889.1"/>
    <property type="molecule type" value="Genomic_DNA"/>
</dbReference>
<keyword evidence="7" id="KW-1185">Reference proteome</keyword>
<dbReference type="PANTHER" id="PTHR46847:SF3">
    <property type="entry name" value="GALACTOFURANOSE-BINDING PROTEIN YTFQ"/>
    <property type="match status" value="1"/>
</dbReference>
<sequence>MKETVKKIQLISMISFLAAVIFLLIFILSLQFKPKSKNKTPEQQERLILGFSQIGSESAWRTRNTQSIYEAAEENGIQILFDDAQQKQENQLKAIRSFIVYQVDVIAFVPIVEDGWDNVLQEAKDAGIPVILVDRQINADPSLYAGFLGEDGIEEGRRAARYLVNKCKNRTDEVTIFEMSGTENSSVVRDRSNGFREILSAYPKFKIIHSENGDFLRSRGKEIGDNLVTKHFYGANRHGLYFEGTKIDAVYSHNDSMTLGLLDSLAEHNINTKDTIMISVDAEQKSIDALTEGKLNCVVECNPNLGPKLMELVKQIANGETIPRITYNSETMFTEDDDFSKYEPRGY</sequence>
<feature type="transmembrane region" description="Helical" evidence="4">
    <location>
        <begin position="12"/>
        <end position="32"/>
    </location>
</feature>
<reference evidence="7" key="1">
    <citation type="submission" date="2016-10" db="EMBL/GenBank/DDBJ databases">
        <authorList>
            <person name="Varghese N."/>
            <person name="Submissions S."/>
        </authorList>
    </citation>
    <scope>NUCLEOTIDE SEQUENCE [LARGE SCALE GENOMIC DNA]</scope>
    <source>
        <strain evidence="7">XBD1002</strain>
    </source>
</reference>
<dbReference type="InterPro" id="IPR028082">
    <property type="entry name" value="Peripla_BP_I"/>
</dbReference>
<dbReference type="AlphaFoldDB" id="A0A1I3JI19"/>
<organism evidence="6 7">
    <name type="scientific">Treponema bryantii</name>
    <dbReference type="NCBI Taxonomy" id="163"/>
    <lineage>
        <taxon>Bacteria</taxon>
        <taxon>Pseudomonadati</taxon>
        <taxon>Spirochaetota</taxon>
        <taxon>Spirochaetia</taxon>
        <taxon>Spirochaetales</taxon>
        <taxon>Treponemataceae</taxon>
        <taxon>Treponema</taxon>
    </lineage>
</organism>
<evidence type="ECO:0000256" key="3">
    <source>
        <dbReference type="ARBA" id="ARBA00022729"/>
    </source>
</evidence>
<evidence type="ECO:0000313" key="6">
    <source>
        <dbReference type="EMBL" id="SFI59889.1"/>
    </source>
</evidence>
<dbReference type="Proteomes" id="UP000182737">
    <property type="component" value="Unassembled WGS sequence"/>
</dbReference>
<keyword evidence="6" id="KW-0813">Transport</keyword>
<keyword evidence="4" id="KW-1133">Transmembrane helix</keyword>
<comment type="subcellular location">
    <subcellularLocation>
        <location evidence="1">Cell envelope</location>
    </subcellularLocation>
</comment>
<dbReference type="Pfam" id="PF13407">
    <property type="entry name" value="Peripla_BP_4"/>
    <property type="match status" value="1"/>
</dbReference>
<evidence type="ECO:0000259" key="5">
    <source>
        <dbReference type="Pfam" id="PF13407"/>
    </source>
</evidence>
<dbReference type="GO" id="GO:0030246">
    <property type="term" value="F:carbohydrate binding"/>
    <property type="evidence" value="ECO:0007669"/>
    <property type="project" value="UniProtKB-ARBA"/>
</dbReference>
<dbReference type="Gene3D" id="3.40.50.2300">
    <property type="match status" value="2"/>
</dbReference>
<evidence type="ECO:0000256" key="2">
    <source>
        <dbReference type="ARBA" id="ARBA00007639"/>
    </source>
</evidence>